<dbReference type="Proteomes" id="UP000032142">
    <property type="component" value="Unassembled WGS sequence"/>
</dbReference>
<keyword evidence="2" id="KW-1185">Reference proteome</keyword>
<evidence type="ECO:0000313" key="2">
    <source>
        <dbReference type="Proteomes" id="UP000032142"/>
    </source>
</evidence>
<dbReference type="AlphaFoldDB" id="A0A0B0PA69"/>
<evidence type="ECO:0000313" key="1">
    <source>
        <dbReference type="EMBL" id="KHG23668.1"/>
    </source>
</evidence>
<accession>A0A0B0PA69</accession>
<proteinExistence type="predicted"/>
<name>A0A0B0PA69_GOSAR</name>
<reference evidence="2" key="1">
    <citation type="submission" date="2014-09" db="EMBL/GenBank/DDBJ databases">
        <authorList>
            <person name="Mudge J."/>
            <person name="Ramaraj T."/>
            <person name="Lindquist I.E."/>
            <person name="Bharti A.K."/>
            <person name="Sundararajan A."/>
            <person name="Cameron C.T."/>
            <person name="Woodward J.E."/>
            <person name="May G.D."/>
            <person name="Brubaker C."/>
            <person name="Broadhvest J."/>
            <person name="Wilkins T.A."/>
        </authorList>
    </citation>
    <scope>NUCLEOTIDE SEQUENCE</scope>
    <source>
        <strain evidence="2">cv. AKA8401</strain>
    </source>
</reference>
<protein>
    <submittedName>
        <fullName evidence="1">Uncharacterized protein</fullName>
    </submittedName>
</protein>
<organism evidence="1 2">
    <name type="scientific">Gossypium arboreum</name>
    <name type="common">Tree cotton</name>
    <name type="synonym">Gossypium nanking</name>
    <dbReference type="NCBI Taxonomy" id="29729"/>
    <lineage>
        <taxon>Eukaryota</taxon>
        <taxon>Viridiplantae</taxon>
        <taxon>Streptophyta</taxon>
        <taxon>Embryophyta</taxon>
        <taxon>Tracheophyta</taxon>
        <taxon>Spermatophyta</taxon>
        <taxon>Magnoliopsida</taxon>
        <taxon>eudicotyledons</taxon>
        <taxon>Gunneridae</taxon>
        <taxon>Pentapetalae</taxon>
        <taxon>rosids</taxon>
        <taxon>malvids</taxon>
        <taxon>Malvales</taxon>
        <taxon>Malvaceae</taxon>
        <taxon>Malvoideae</taxon>
        <taxon>Gossypium</taxon>
    </lineage>
</organism>
<sequence>MRVDQPKSYIQAFNRPLVTSKARPSNGMANVVRSAQMWGGQYVSQGVMCRACVVAAGGCSARQIEP</sequence>
<dbReference type="EMBL" id="KN425877">
    <property type="protein sequence ID" value="KHG23668.1"/>
    <property type="molecule type" value="Genomic_DNA"/>
</dbReference>
<gene>
    <name evidence="1" type="ORF">F383_29662</name>
</gene>